<protein>
    <submittedName>
        <fullName evidence="15">Colicin I receptor</fullName>
    </submittedName>
</protein>
<proteinExistence type="inferred from homology"/>
<keyword evidence="8 12" id="KW-0798">TonB box</keyword>
<keyword evidence="13" id="KW-0732">Signal</keyword>
<evidence type="ECO:0000256" key="2">
    <source>
        <dbReference type="ARBA" id="ARBA00022448"/>
    </source>
</evidence>
<dbReference type="Gene3D" id="3.55.50.30">
    <property type="match status" value="1"/>
</dbReference>
<evidence type="ECO:0000313" key="16">
    <source>
        <dbReference type="Proteomes" id="UP000188729"/>
    </source>
</evidence>
<dbReference type="RefSeq" id="WP_076743925.1">
    <property type="nucleotide sequence ID" value="NZ_MPSB01000003.1"/>
</dbReference>
<comment type="caution">
    <text evidence="15">The sequence shown here is derived from an EMBL/GenBank/DDBJ whole genome shotgun (WGS) entry which is preliminary data.</text>
</comment>
<name>A0A1V2EWK2_9SPHN</name>
<feature type="signal peptide" evidence="13">
    <location>
        <begin position="1"/>
        <end position="29"/>
    </location>
</feature>
<dbReference type="GO" id="GO:0006826">
    <property type="term" value="P:iron ion transport"/>
    <property type="evidence" value="ECO:0007669"/>
    <property type="project" value="UniProtKB-KW"/>
</dbReference>
<sequence length="840" mass="88898">MNKRATGKAFILLGAAAVVSVLSARPARAQTASLQHAVLGGSLDRVLHAIGAAGGVQLLFDPALVAGHSAGPIAHRTPVMEALASALSGTGLRARTVAPGVIVIERLPSLESLSTVPDRDIVITALRRPTLLARTGMSLTVLPGNSVTERQVRDLRGLTRLAPELNAINTGPLQQRLSVRGVTGTGESTVASYFGDAPVSAPSGTAFDAGAITPDVDLVDIDRIELLRGPQGTLYGAGSMGGTLRTIFNAADPGRVAGEATVEAGITTHGAPGYAVNAMGNVPVIRDRLAVRAVASRRRSGGVIDNDTIRLGDTDRITRESERLLATWIPDDSVRVEATWLSQRNRIDDAGVTDGAAARLETLAPVRVPNRERLSLATATLHWAPDATRVTATASHYEWRIVKQIDFTRVLAAQRDSTVACQRYSMAAGVGAGCGEAELAGYRAWLDTRLPGALYQPMHVEGTSGELRVSSGGVAATGWTAGMFLEHRTDAVASYAVRADAVSGEIVRPLDVTGLRLIDTALDQQALFAEYRHAISKRLAATLGGRFYRYRRTADGSTPVPNIVTGTGAITTGAYRTTATGGNGKAELTWTGEDGLMIYAVAAEGFRPGGVNITPELSDGERSYRADHLWSYEIGVRTPPFAGLLTAEAAAYRINWQNTIFAASSANGAFIYNTNLSGVAINGGELRFAWNGPRLRASATAAFVDARLTADTLLGTSDGVGHRGNRMPNVPRVSYALLWDWLFAGGGDTDAWTIGGAVSGNGPSQSTFNASSVFFERTPARVLADAYLLHRRGDWSFRLGVDNLFDALAPSRVTSSMFGLRQTYTVRPRTATLSITTHIP</sequence>
<dbReference type="InterPro" id="IPR012910">
    <property type="entry name" value="Plug_dom"/>
</dbReference>
<evidence type="ECO:0000256" key="1">
    <source>
        <dbReference type="ARBA" id="ARBA00004571"/>
    </source>
</evidence>
<feature type="chain" id="PRO_5013341844" evidence="13">
    <location>
        <begin position="30"/>
        <end position="840"/>
    </location>
</feature>
<reference evidence="15 16" key="1">
    <citation type="submission" date="2016-11" db="EMBL/GenBank/DDBJ databases">
        <title>Genome sequence of Sphingomonas jeddahensis G39.</title>
        <authorList>
            <person name="Poehlein A."/>
            <person name="Wuebbeler J.H."/>
            <person name="Steinbuechel A."/>
            <person name="Daniel R."/>
        </authorList>
    </citation>
    <scope>NUCLEOTIDE SEQUENCE [LARGE SCALE GENOMIC DNA]</scope>
    <source>
        <strain evidence="15 16">G39</strain>
    </source>
</reference>
<feature type="domain" description="Secretin/TonB short N-terminal" evidence="14">
    <location>
        <begin position="56"/>
        <end position="107"/>
    </location>
</feature>
<evidence type="ECO:0000256" key="11">
    <source>
        <dbReference type="PROSITE-ProRule" id="PRU01360"/>
    </source>
</evidence>
<keyword evidence="2 11" id="KW-0813">Transport</keyword>
<dbReference type="InterPro" id="IPR000531">
    <property type="entry name" value="Beta-barrel_TonB"/>
</dbReference>
<dbReference type="Gene3D" id="2.40.170.20">
    <property type="entry name" value="TonB-dependent receptor, beta-barrel domain"/>
    <property type="match status" value="1"/>
</dbReference>
<evidence type="ECO:0000256" key="7">
    <source>
        <dbReference type="ARBA" id="ARBA00023065"/>
    </source>
</evidence>
<dbReference type="SMART" id="SM00965">
    <property type="entry name" value="STN"/>
    <property type="match status" value="1"/>
</dbReference>
<evidence type="ECO:0000256" key="3">
    <source>
        <dbReference type="ARBA" id="ARBA00022452"/>
    </source>
</evidence>
<evidence type="ECO:0000256" key="10">
    <source>
        <dbReference type="ARBA" id="ARBA00023237"/>
    </source>
</evidence>
<evidence type="ECO:0000313" key="15">
    <source>
        <dbReference type="EMBL" id="ONF96980.1"/>
    </source>
</evidence>
<keyword evidence="15" id="KW-0675">Receptor</keyword>
<evidence type="ECO:0000256" key="9">
    <source>
        <dbReference type="ARBA" id="ARBA00023136"/>
    </source>
</evidence>
<keyword evidence="6" id="KW-0408">Iron</keyword>
<dbReference type="GO" id="GO:0009279">
    <property type="term" value="C:cell outer membrane"/>
    <property type="evidence" value="ECO:0007669"/>
    <property type="project" value="UniProtKB-SubCell"/>
</dbReference>
<dbReference type="SUPFAM" id="SSF56935">
    <property type="entry name" value="Porins"/>
    <property type="match status" value="1"/>
</dbReference>
<evidence type="ECO:0000256" key="12">
    <source>
        <dbReference type="RuleBase" id="RU003357"/>
    </source>
</evidence>
<evidence type="ECO:0000256" key="13">
    <source>
        <dbReference type="SAM" id="SignalP"/>
    </source>
</evidence>
<keyword evidence="4" id="KW-0410">Iron transport</keyword>
<dbReference type="PANTHER" id="PTHR32552">
    <property type="entry name" value="FERRICHROME IRON RECEPTOR-RELATED"/>
    <property type="match status" value="1"/>
</dbReference>
<dbReference type="Pfam" id="PF07715">
    <property type="entry name" value="Plug"/>
    <property type="match status" value="1"/>
</dbReference>
<keyword evidence="16" id="KW-1185">Reference proteome</keyword>
<dbReference type="InterPro" id="IPR036942">
    <property type="entry name" value="Beta-barrel_TonB_sf"/>
</dbReference>
<keyword evidence="5 11" id="KW-0812">Transmembrane</keyword>
<dbReference type="PANTHER" id="PTHR32552:SF81">
    <property type="entry name" value="TONB-DEPENDENT OUTER MEMBRANE RECEPTOR"/>
    <property type="match status" value="1"/>
</dbReference>
<dbReference type="InterPro" id="IPR039426">
    <property type="entry name" value="TonB-dep_rcpt-like"/>
</dbReference>
<dbReference type="STRING" id="1915074.SPHI_11780"/>
<evidence type="ECO:0000256" key="6">
    <source>
        <dbReference type="ARBA" id="ARBA00023004"/>
    </source>
</evidence>
<dbReference type="PROSITE" id="PS52016">
    <property type="entry name" value="TONB_DEPENDENT_REC_3"/>
    <property type="match status" value="1"/>
</dbReference>
<organism evidence="15 16">
    <name type="scientific">Sphingomonas jeddahensis</name>
    <dbReference type="NCBI Taxonomy" id="1915074"/>
    <lineage>
        <taxon>Bacteria</taxon>
        <taxon>Pseudomonadati</taxon>
        <taxon>Pseudomonadota</taxon>
        <taxon>Alphaproteobacteria</taxon>
        <taxon>Sphingomonadales</taxon>
        <taxon>Sphingomonadaceae</taxon>
        <taxon>Sphingomonas</taxon>
    </lineage>
</organism>
<comment type="subcellular location">
    <subcellularLocation>
        <location evidence="1 11">Cell outer membrane</location>
        <topology evidence="1 11">Multi-pass membrane protein</topology>
    </subcellularLocation>
</comment>
<keyword evidence="10 11" id="KW-0998">Cell outer membrane</keyword>
<dbReference type="Pfam" id="PF00593">
    <property type="entry name" value="TonB_dep_Rec_b-barrel"/>
    <property type="match status" value="1"/>
</dbReference>
<accession>A0A1V2EWK2</accession>
<evidence type="ECO:0000256" key="8">
    <source>
        <dbReference type="ARBA" id="ARBA00023077"/>
    </source>
</evidence>
<evidence type="ECO:0000256" key="4">
    <source>
        <dbReference type="ARBA" id="ARBA00022496"/>
    </source>
</evidence>
<evidence type="ECO:0000259" key="14">
    <source>
        <dbReference type="SMART" id="SM00965"/>
    </source>
</evidence>
<dbReference type="EMBL" id="MPSB01000003">
    <property type="protein sequence ID" value="ONF96980.1"/>
    <property type="molecule type" value="Genomic_DNA"/>
</dbReference>
<comment type="similarity">
    <text evidence="11 12">Belongs to the TonB-dependent receptor family.</text>
</comment>
<dbReference type="OrthoDB" id="9760333at2"/>
<dbReference type="InterPro" id="IPR011662">
    <property type="entry name" value="Secretin/TonB_short_N"/>
</dbReference>
<dbReference type="AlphaFoldDB" id="A0A1V2EWK2"/>
<keyword evidence="3 11" id="KW-1134">Transmembrane beta strand</keyword>
<evidence type="ECO:0000256" key="5">
    <source>
        <dbReference type="ARBA" id="ARBA00022692"/>
    </source>
</evidence>
<gene>
    <name evidence="15" type="primary">cirA_3</name>
    <name evidence="15" type="ORF">SPHI_11780</name>
</gene>
<keyword evidence="7" id="KW-0406">Ion transport</keyword>
<keyword evidence="9 11" id="KW-0472">Membrane</keyword>
<dbReference type="Proteomes" id="UP000188729">
    <property type="component" value="Unassembled WGS sequence"/>
</dbReference>